<dbReference type="GO" id="GO:0005634">
    <property type="term" value="C:nucleus"/>
    <property type="evidence" value="ECO:0007669"/>
    <property type="project" value="UniProtKB-SubCell"/>
</dbReference>
<proteinExistence type="predicted"/>
<evidence type="ECO:0000256" key="3">
    <source>
        <dbReference type="ARBA" id="ARBA00023015"/>
    </source>
</evidence>
<protein>
    <recommendedName>
        <fullName evidence="7">Xylanolytic transcriptional activator regulatory domain-containing protein</fullName>
    </recommendedName>
</protein>
<dbReference type="HOGENOM" id="CLU_022337_1_0_1"/>
<dbReference type="GO" id="GO:0006351">
    <property type="term" value="P:DNA-templated transcription"/>
    <property type="evidence" value="ECO:0007669"/>
    <property type="project" value="InterPro"/>
</dbReference>
<feature type="domain" description="Xylanolytic transcriptional activator regulatory" evidence="7">
    <location>
        <begin position="117"/>
        <end position="266"/>
    </location>
</feature>
<dbReference type="OrthoDB" id="2309723at2759"/>
<evidence type="ECO:0000313" key="9">
    <source>
        <dbReference type="Proteomes" id="UP000053257"/>
    </source>
</evidence>
<dbReference type="GO" id="GO:0000981">
    <property type="term" value="F:DNA-binding transcription factor activity, RNA polymerase II-specific"/>
    <property type="evidence" value="ECO:0007669"/>
    <property type="project" value="InterPro"/>
</dbReference>
<comment type="subcellular location">
    <subcellularLocation>
        <location evidence="1">Nucleus</location>
    </subcellularLocation>
</comment>
<feature type="region of interest" description="Disordered" evidence="6">
    <location>
        <begin position="1"/>
        <end position="28"/>
    </location>
</feature>
<evidence type="ECO:0000313" key="8">
    <source>
        <dbReference type="EMBL" id="KIP01121.1"/>
    </source>
</evidence>
<gene>
    <name evidence="8" type="ORF">PHLGIDRAFT_509991</name>
</gene>
<dbReference type="EMBL" id="KN840918">
    <property type="protein sequence ID" value="KIP01121.1"/>
    <property type="molecule type" value="Genomic_DNA"/>
</dbReference>
<organism evidence="8 9">
    <name type="scientific">Phlebiopsis gigantea (strain 11061_1 CR5-6)</name>
    <name type="common">White-rot fungus</name>
    <name type="synonym">Peniophora gigantea</name>
    <dbReference type="NCBI Taxonomy" id="745531"/>
    <lineage>
        <taxon>Eukaryota</taxon>
        <taxon>Fungi</taxon>
        <taxon>Dikarya</taxon>
        <taxon>Basidiomycota</taxon>
        <taxon>Agaricomycotina</taxon>
        <taxon>Agaricomycetes</taxon>
        <taxon>Polyporales</taxon>
        <taxon>Phanerochaetaceae</taxon>
        <taxon>Phlebiopsis</taxon>
    </lineage>
</organism>
<accession>A0A0C3RP22</accession>
<keyword evidence="2" id="KW-0479">Metal-binding</keyword>
<dbReference type="Pfam" id="PF04082">
    <property type="entry name" value="Fungal_trans"/>
    <property type="match status" value="1"/>
</dbReference>
<name>A0A0C3RP22_PHLG1</name>
<dbReference type="PANTHER" id="PTHR47338:SF29">
    <property type="entry name" value="ZN(2)-C6 FUNGAL-TYPE DOMAIN-CONTAINING PROTEIN"/>
    <property type="match status" value="1"/>
</dbReference>
<dbReference type="CDD" id="cd12148">
    <property type="entry name" value="fungal_TF_MHR"/>
    <property type="match status" value="1"/>
</dbReference>
<keyword evidence="5" id="KW-0539">Nucleus</keyword>
<sequence>MPASPISPTSPSGPTSPTGSSRSNQLGRGKACLRCRRRKMVGAYLLEESVSDLESRICALQGGPTPILLYNPHDVYEARHRDSVGHNTTPEPVGSSQLILQSFLNVGPMFGFFFDIPRFVKRLRRTTAQGSLPSVSSIFTRTIKLVGSQFCNDSELQEDTLHRLPSLLRDVATSLDDPRKMDVLQAEVLLAYYFLHTNRRTEGFYHIAGAVSIAIACNLYQVRTAAQQRRRVGLLHQVPSSTSGDDDVDDCIRAFWTVFTLERVWSPWTTSPPAWPSEITNQEGNLTRAFRSSSEEAVSRVLSEVKAEIPEQLLLLLRSNSAILFGEASYLADRRGTDSTVLQSECAALENRINNFVRVLLSFDFTNQDPHRQRSLLLTRTLLSCSTIQLLERICHPWDAKYVIMLDAALAAINTLKALDFEELACVDPVLGMLWSIVGNTLVATLKLLQDTPPASLTSTVSTRRPHVNESTVNDALDSLCAAMQSLASTCPLIGHKLDSLQSAIESDQLSAIIV</sequence>
<evidence type="ECO:0000256" key="5">
    <source>
        <dbReference type="ARBA" id="ARBA00023242"/>
    </source>
</evidence>
<evidence type="ECO:0000256" key="4">
    <source>
        <dbReference type="ARBA" id="ARBA00023163"/>
    </source>
</evidence>
<dbReference type="STRING" id="745531.A0A0C3RP22"/>
<dbReference type="PANTHER" id="PTHR47338">
    <property type="entry name" value="ZN(II)2CYS6 TRANSCRIPTION FACTOR (EUROFUNG)-RELATED"/>
    <property type="match status" value="1"/>
</dbReference>
<keyword evidence="9" id="KW-1185">Reference proteome</keyword>
<dbReference type="GO" id="GO:0008270">
    <property type="term" value="F:zinc ion binding"/>
    <property type="evidence" value="ECO:0007669"/>
    <property type="project" value="InterPro"/>
</dbReference>
<keyword evidence="3" id="KW-0805">Transcription regulation</keyword>
<evidence type="ECO:0000256" key="2">
    <source>
        <dbReference type="ARBA" id="ARBA00022723"/>
    </source>
</evidence>
<evidence type="ECO:0000256" key="1">
    <source>
        <dbReference type="ARBA" id="ARBA00004123"/>
    </source>
</evidence>
<dbReference type="GO" id="GO:0003677">
    <property type="term" value="F:DNA binding"/>
    <property type="evidence" value="ECO:0007669"/>
    <property type="project" value="InterPro"/>
</dbReference>
<reference evidence="8 9" key="1">
    <citation type="journal article" date="2014" name="PLoS Genet.">
        <title>Analysis of the Phlebiopsis gigantea genome, transcriptome and secretome provides insight into its pioneer colonization strategies of wood.</title>
        <authorList>
            <person name="Hori C."/>
            <person name="Ishida T."/>
            <person name="Igarashi K."/>
            <person name="Samejima M."/>
            <person name="Suzuki H."/>
            <person name="Master E."/>
            <person name="Ferreira P."/>
            <person name="Ruiz-Duenas F.J."/>
            <person name="Held B."/>
            <person name="Canessa P."/>
            <person name="Larrondo L.F."/>
            <person name="Schmoll M."/>
            <person name="Druzhinina I.S."/>
            <person name="Kubicek C.P."/>
            <person name="Gaskell J.A."/>
            <person name="Kersten P."/>
            <person name="St John F."/>
            <person name="Glasner J."/>
            <person name="Sabat G."/>
            <person name="Splinter BonDurant S."/>
            <person name="Syed K."/>
            <person name="Yadav J."/>
            <person name="Mgbeahuruike A.C."/>
            <person name="Kovalchuk A."/>
            <person name="Asiegbu F.O."/>
            <person name="Lackner G."/>
            <person name="Hoffmeister D."/>
            <person name="Rencoret J."/>
            <person name="Gutierrez A."/>
            <person name="Sun H."/>
            <person name="Lindquist E."/>
            <person name="Barry K."/>
            <person name="Riley R."/>
            <person name="Grigoriev I.V."/>
            <person name="Henrissat B."/>
            <person name="Kues U."/>
            <person name="Berka R.M."/>
            <person name="Martinez A.T."/>
            <person name="Covert S.F."/>
            <person name="Blanchette R.A."/>
            <person name="Cullen D."/>
        </authorList>
    </citation>
    <scope>NUCLEOTIDE SEQUENCE [LARGE SCALE GENOMIC DNA]</scope>
    <source>
        <strain evidence="8 9">11061_1 CR5-6</strain>
    </source>
</reference>
<feature type="compositionally biased region" description="Low complexity" evidence="6">
    <location>
        <begin position="1"/>
        <end position="23"/>
    </location>
</feature>
<dbReference type="InterPro" id="IPR050815">
    <property type="entry name" value="TF_fung"/>
</dbReference>
<dbReference type="InterPro" id="IPR007219">
    <property type="entry name" value="XnlR_reg_dom"/>
</dbReference>
<keyword evidence="4" id="KW-0804">Transcription</keyword>
<evidence type="ECO:0000256" key="6">
    <source>
        <dbReference type="SAM" id="MobiDB-lite"/>
    </source>
</evidence>
<dbReference type="AlphaFoldDB" id="A0A0C3RP22"/>
<dbReference type="Proteomes" id="UP000053257">
    <property type="component" value="Unassembled WGS sequence"/>
</dbReference>
<evidence type="ECO:0000259" key="7">
    <source>
        <dbReference type="Pfam" id="PF04082"/>
    </source>
</evidence>